<accession>A0ABR1ASY9</accession>
<keyword evidence="2" id="KW-1185">Reference proteome</keyword>
<organism evidence="1 2">
    <name type="scientific">Polyplax serrata</name>
    <name type="common">Common mouse louse</name>
    <dbReference type="NCBI Taxonomy" id="468196"/>
    <lineage>
        <taxon>Eukaryota</taxon>
        <taxon>Metazoa</taxon>
        <taxon>Ecdysozoa</taxon>
        <taxon>Arthropoda</taxon>
        <taxon>Hexapoda</taxon>
        <taxon>Insecta</taxon>
        <taxon>Pterygota</taxon>
        <taxon>Neoptera</taxon>
        <taxon>Paraneoptera</taxon>
        <taxon>Psocodea</taxon>
        <taxon>Troctomorpha</taxon>
        <taxon>Phthiraptera</taxon>
        <taxon>Anoplura</taxon>
        <taxon>Polyplacidae</taxon>
        <taxon>Polyplax</taxon>
    </lineage>
</organism>
<sequence>MTEMANIFAASTGSRGGRFDSSEFSDSKFEKPGWGDVCERDGKRPGLTSRPELPDETSVLPYLDYSSIADYLFGSVTLGKCARKADYFWSPSGFVRPVCGRDQSRYLGVILESNAKKFYTALEVSSSCARSARKGHCLWLLRFLLGVAFIFLLKEEESKMKFINKKSTFVAVRQNLPSFGSSQLKSWNQRFERYEKEPCGKVSMELSNIMFDYSVSWGVVKGELIECLYVLGDGCRARKISPQ</sequence>
<evidence type="ECO:0000313" key="1">
    <source>
        <dbReference type="EMBL" id="KAK6627026.1"/>
    </source>
</evidence>
<dbReference type="Proteomes" id="UP001359485">
    <property type="component" value="Unassembled WGS sequence"/>
</dbReference>
<reference evidence="1 2" key="1">
    <citation type="submission" date="2023-09" db="EMBL/GenBank/DDBJ databases">
        <title>Genomes of two closely related lineages of the louse Polyplax serrata with different host specificities.</title>
        <authorList>
            <person name="Martinu J."/>
            <person name="Tarabai H."/>
            <person name="Stefka J."/>
            <person name="Hypsa V."/>
        </authorList>
    </citation>
    <scope>NUCLEOTIDE SEQUENCE [LARGE SCALE GENOMIC DNA]</scope>
    <source>
        <strain evidence="1">98ZLc_SE</strain>
    </source>
</reference>
<evidence type="ECO:0000313" key="2">
    <source>
        <dbReference type="Proteomes" id="UP001359485"/>
    </source>
</evidence>
<comment type="caution">
    <text evidence="1">The sequence shown here is derived from an EMBL/GenBank/DDBJ whole genome shotgun (WGS) entry which is preliminary data.</text>
</comment>
<dbReference type="EMBL" id="JAWJWF010000045">
    <property type="protein sequence ID" value="KAK6627026.1"/>
    <property type="molecule type" value="Genomic_DNA"/>
</dbReference>
<proteinExistence type="predicted"/>
<protein>
    <submittedName>
        <fullName evidence="1">Uncharacterized protein</fullName>
    </submittedName>
</protein>
<name>A0ABR1ASY9_POLSC</name>
<gene>
    <name evidence="1" type="ORF">RUM44_009503</name>
</gene>